<sequence length="48" mass="5651">MIYFKTKTTVYIAIIMNTNGFKRITYKTPNLFIHGVKEITIIINIMNK</sequence>
<keyword evidence="2" id="KW-1185">Reference proteome</keyword>
<organism evidence="1 2">
    <name type="scientific">Candidatus Nitrosocosmicus arcticus</name>
    <dbReference type="NCBI Taxonomy" id="2035267"/>
    <lineage>
        <taxon>Archaea</taxon>
        <taxon>Nitrososphaerota</taxon>
        <taxon>Nitrososphaeria</taxon>
        <taxon>Nitrososphaerales</taxon>
        <taxon>Nitrososphaeraceae</taxon>
        <taxon>Candidatus Nitrosocosmicus</taxon>
    </lineage>
</organism>
<dbReference type="EMBL" id="VOAH01000020">
    <property type="protein sequence ID" value="TVP39146.1"/>
    <property type="molecule type" value="Genomic_DNA"/>
</dbReference>
<proteinExistence type="predicted"/>
<gene>
    <name evidence="1" type="ORF">NARC_200035</name>
</gene>
<evidence type="ECO:0000313" key="2">
    <source>
        <dbReference type="Proteomes" id="UP000315289"/>
    </source>
</evidence>
<comment type="caution">
    <text evidence="1">The sequence shown here is derived from an EMBL/GenBank/DDBJ whole genome shotgun (WGS) entry which is preliminary data.</text>
</comment>
<protein>
    <submittedName>
        <fullName evidence="1">Uncharacterized protein</fullName>
    </submittedName>
</protein>
<reference evidence="1 2" key="1">
    <citation type="journal article" date="2019" name="Front. Microbiol.">
        <title>Ammonia Oxidation by the Arctic Terrestrial Thaumarchaeote Candidatus Nitrosocosmicus arcticus Is Stimulated by Increasing Temperatures.</title>
        <authorList>
            <person name="Alves R.J.E."/>
            <person name="Kerou M."/>
            <person name="Zappe A."/>
            <person name="Bittner R."/>
            <person name="Abby S.S."/>
            <person name="Schmidt H.A."/>
            <person name="Pfeifer K."/>
            <person name="Schleper C."/>
        </authorList>
    </citation>
    <scope>NUCLEOTIDE SEQUENCE [LARGE SCALE GENOMIC DNA]</scope>
    <source>
        <strain evidence="1 2">Kfb</strain>
    </source>
</reference>
<evidence type="ECO:0000313" key="1">
    <source>
        <dbReference type="EMBL" id="TVP39146.1"/>
    </source>
</evidence>
<dbReference type="AlphaFoldDB" id="A0A557SRB2"/>
<accession>A0A557SRB2</accession>
<dbReference type="Proteomes" id="UP000315289">
    <property type="component" value="Unassembled WGS sequence"/>
</dbReference>
<name>A0A557SRB2_9ARCH</name>